<accession>A0A1E3J1H6</accession>
<organism evidence="3 4">
    <name type="scientific">Cryptococcus wingfieldii CBS 7118</name>
    <dbReference type="NCBI Taxonomy" id="1295528"/>
    <lineage>
        <taxon>Eukaryota</taxon>
        <taxon>Fungi</taxon>
        <taxon>Dikarya</taxon>
        <taxon>Basidiomycota</taxon>
        <taxon>Agaricomycotina</taxon>
        <taxon>Tremellomycetes</taxon>
        <taxon>Tremellales</taxon>
        <taxon>Cryptococcaceae</taxon>
        <taxon>Cryptococcus</taxon>
    </lineage>
</organism>
<dbReference type="Pfam" id="PF13449">
    <property type="entry name" value="Phytase-like"/>
    <property type="match status" value="1"/>
</dbReference>
<feature type="chain" id="PRO_5009130064" description="Phytase-like domain-containing protein" evidence="1">
    <location>
        <begin position="21"/>
        <end position="545"/>
    </location>
</feature>
<dbReference type="InterPro" id="IPR027372">
    <property type="entry name" value="Phytase-like_dom"/>
</dbReference>
<dbReference type="RefSeq" id="XP_019030961.1">
    <property type="nucleotide sequence ID" value="XM_019176929.1"/>
</dbReference>
<dbReference type="InterPro" id="IPR011042">
    <property type="entry name" value="6-blade_b-propeller_TolB-like"/>
</dbReference>
<dbReference type="PANTHER" id="PTHR37957">
    <property type="entry name" value="BLR7070 PROTEIN"/>
    <property type="match status" value="1"/>
</dbReference>
<comment type="caution">
    <text evidence="3">The sequence shown here is derived from an EMBL/GenBank/DDBJ whole genome shotgun (WGS) entry which is preliminary data.</text>
</comment>
<dbReference type="EMBL" id="AWGH01000014">
    <property type="protein sequence ID" value="ODN94682.1"/>
    <property type="molecule type" value="Genomic_DNA"/>
</dbReference>
<dbReference type="PANTHER" id="PTHR37957:SF1">
    <property type="entry name" value="PHYTASE-LIKE DOMAIN-CONTAINING PROTEIN"/>
    <property type="match status" value="1"/>
</dbReference>
<dbReference type="OrthoDB" id="425936at2759"/>
<feature type="domain" description="Phytase-like" evidence="2">
    <location>
        <begin position="158"/>
        <end position="438"/>
    </location>
</feature>
<dbReference type="Proteomes" id="UP000094819">
    <property type="component" value="Unassembled WGS sequence"/>
</dbReference>
<proteinExistence type="predicted"/>
<evidence type="ECO:0000256" key="1">
    <source>
        <dbReference type="SAM" id="SignalP"/>
    </source>
</evidence>
<name>A0A1E3J1H6_9TREE</name>
<evidence type="ECO:0000259" key="2">
    <source>
        <dbReference type="Pfam" id="PF13449"/>
    </source>
</evidence>
<protein>
    <recommendedName>
        <fullName evidence="2">Phytase-like domain-containing protein</fullName>
    </recommendedName>
</protein>
<dbReference type="Gene3D" id="2.120.10.30">
    <property type="entry name" value="TolB, C-terminal domain"/>
    <property type="match status" value="1"/>
</dbReference>
<evidence type="ECO:0000313" key="3">
    <source>
        <dbReference type="EMBL" id="ODN94682.1"/>
    </source>
</evidence>
<keyword evidence="1" id="KW-0732">Signal</keyword>
<feature type="signal peptide" evidence="1">
    <location>
        <begin position="1"/>
        <end position="20"/>
    </location>
</feature>
<gene>
    <name evidence="3" type="ORF">L198_04823</name>
</gene>
<dbReference type="AlphaFoldDB" id="A0A1E3J1H6"/>
<reference evidence="3 4" key="1">
    <citation type="submission" date="2016-06" db="EMBL/GenBank/DDBJ databases">
        <title>Evolution of pathogenesis and genome organization in the Tremellales.</title>
        <authorList>
            <person name="Cuomo C."/>
            <person name="Litvintseva A."/>
            <person name="Heitman J."/>
            <person name="Chen Y."/>
            <person name="Sun S."/>
            <person name="Springer D."/>
            <person name="Dromer F."/>
            <person name="Young S."/>
            <person name="Zeng Q."/>
            <person name="Chapman S."/>
            <person name="Gujja S."/>
            <person name="Saif S."/>
            <person name="Birren B."/>
        </authorList>
    </citation>
    <scope>NUCLEOTIDE SEQUENCE [LARGE SCALE GENOMIC DNA]</scope>
    <source>
        <strain evidence="3 4">CBS 7118</strain>
    </source>
</reference>
<evidence type="ECO:0000313" key="4">
    <source>
        <dbReference type="Proteomes" id="UP000094819"/>
    </source>
</evidence>
<dbReference type="SUPFAM" id="SSF63825">
    <property type="entry name" value="YWTD domain"/>
    <property type="match status" value="1"/>
</dbReference>
<dbReference type="GeneID" id="30194036"/>
<sequence length="545" mass="58662">MVSAFSIGKLGLLLPPLAAASPIQLPAQGVDARHGINDRVLDGRGSFEHVDLHSRTTPKGNTHASATLFSHSTITTNTPIPSSKPTNPTTILSKRDSAYQTNVTFAGKTYINKGPVGFGALAGDAVDSFGETIGGIGSAIALQSFEKGDDGAYTGVIIVQPDRGHNTNTTTDFISRRHYLSFTLNPYYNSTQLSYQSAKSTFDLKYNSTVRYFESDGTPTTGLDATGIRNGSIPEPISNATYNHISSDPEGLVLNSDGSFWVSDEYGPYIWKYSANGTLLDTIVPPKAVLPYKNGSLFFSAETENPDTGRSPNQGFEGLTASSDGKTLYALLQTGTVQDLDANDYGRYTRLYVYDVSGTPTLTNAYVLTLPVTNGKGKPLAQSDFIWIADSTFILLSRDGKGNGDDDAKSKHKDFLLFNLNGATDIAGTEYTDGVVPIAPGSVLVSNITIIVPTQFIDIIDDTQLERFGLHNDGDFDVSLINSKWESSALASVNDPAYPDDYFLFTFSDNDFITTNGSEAGEAYVDGYGSTLDNQALVWRVTLPK</sequence>
<keyword evidence="4" id="KW-1185">Reference proteome</keyword>